<reference evidence="5" key="1">
    <citation type="journal article" date="2021" name="Genome Biol. Evol.">
        <title>A High-Quality Reference Genome for a Parasitic Bivalve with Doubly Uniparental Inheritance (Bivalvia: Unionida).</title>
        <authorList>
            <person name="Smith C.H."/>
        </authorList>
    </citation>
    <scope>NUCLEOTIDE SEQUENCE</scope>
    <source>
        <strain evidence="5">CHS0354</strain>
    </source>
</reference>
<accession>A0AAE0T2L0</accession>
<dbReference type="CDD" id="cd05804">
    <property type="entry name" value="StaR_like"/>
    <property type="match status" value="1"/>
</dbReference>
<evidence type="ECO:0000256" key="3">
    <source>
        <dbReference type="ARBA" id="ARBA00022737"/>
    </source>
</evidence>
<evidence type="ECO:0000313" key="6">
    <source>
        <dbReference type="Proteomes" id="UP001195483"/>
    </source>
</evidence>
<dbReference type="AlphaFoldDB" id="A0AAE0T2L0"/>
<evidence type="ECO:0000256" key="2">
    <source>
        <dbReference type="ARBA" id="ARBA00019992"/>
    </source>
</evidence>
<sequence>MVSSCKLTRCISCTVIDGIKQWRAEGLPLTTPSDEACKMFDATVTQIAKTCEDPTVGGTGTTLQKMLEADPNFVLGLALKNHLSRKKSFNDAKYAAELDQLVALAEKQNVTSREKLHVQAIKLQAEGEGMKACQVWERILVDHPHDILALRFAYMSYLVSGQSAQIRDTVCRVLPQWNISHPLYGYLLGLYAFGLEETNLFDQAEKTAKKALELNRQDSWATHSMTHVMESMGRTREGETFLSATESDWAPLSHVTYHLYWHWSLYNIEEGNFENALSVFDSKIASHLKNSGSWFTMTDATSILYRLEFEGVNVGDRWKTIYDFCVGHPWEHTWAFEDAHLLIGCSRGKDQEKCKQVMNSLKDFAEHGQGDMKRLTSVSIPLLEAIQCYEAEDYAGAIDILLPIRYNIIQIGGSHAQRDVFNLLLLHAAIKSKEPVHHKIARSLLMERRQLKEKSPMVDRLLEKVQAAISAES</sequence>
<comment type="similarity">
    <text evidence="1">Belongs to the TTC38 family.</text>
</comment>
<dbReference type="SUPFAM" id="SSF48452">
    <property type="entry name" value="TPR-like"/>
    <property type="match status" value="1"/>
</dbReference>
<dbReference type="PANTHER" id="PTHR16263:SF4">
    <property type="entry name" value="TETRATRICOPEPTIDE REPEAT PROTEIN 38"/>
    <property type="match status" value="1"/>
</dbReference>
<protein>
    <recommendedName>
        <fullName evidence="2">Tetratricopeptide repeat protein 38</fullName>
    </recommendedName>
</protein>
<proteinExistence type="inferred from homology"/>
<comment type="caution">
    <text evidence="5">The sequence shown here is derived from an EMBL/GenBank/DDBJ whole genome shotgun (WGS) entry which is preliminary data.</text>
</comment>
<keyword evidence="6" id="KW-1185">Reference proteome</keyword>
<reference evidence="5" key="2">
    <citation type="journal article" date="2021" name="Genome Biol. Evol.">
        <title>Developing a high-quality reference genome for a parasitic bivalve with doubly uniparental inheritance (Bivalvia: Unionida).</title>
        <authorList>
            <person name="Smith C.H."/>
        </authorList>
    </citation>
    <scope>NUCLEOTIDE SEQUENCE</scope>
    <source>
        <strain evidence="5">CHS0354</strain>
        <tissue evidence="5">Mantle</tissue>
    </source>
</reference>
<dbReference type="EMBL" id="JAEAOA010002024">
    <property type="protein sequence ID" value="KAK3602239.1"/>
    <property type="molecule type" value="Genomic_DNA"/>
</dbReference>
<name>A0AAE0T2L0_9BIVA</name>
<reference evidence="5" key="3">
    <citation type="submission" date="2023-05" db="EMBL/GenBank/DDBJ databases">
        <authorList>
            <person name="Smith C.H."/>
        </authorList>
    </citation>
    <scope>NUCLEOTIDE SEQUENCE</scope>
    <source>
        <strain evidence="5">CHS0354</strain>
        <tissue evidence="5">Mantle</tissue>
    </source>
</reference>
<dbReference type="Gene3D" id="1.25.40.10">
    <property type="entry name" value="Tetratricopeptide repeat domain"/>
    <property type="match status" value="1"/>
</dbReference>
<dbReference type="InterPro" id="IPR011990">
    <property type="entry name" value="TPR-like_helical_dom_sf"/>
</dbReference>
<evidence type="ECO:0000256" key="1">
    <source>
        <dbReference type="ARBA" id="ARBA00005857"/>
    </source>
</evidence>
<keyword evidence="4" id="KW-0802">TPR repeat</keyword>
<dbReference type="InterPro" id="IPR033891">
    <property type="entry name" value="TTC38"/>
</dbReference>
<dbReference type="Proteomes" id="UP001195483">
    <property type="component" value="Unassembled WGS sequence"/>
</dbReference>
<organism evidence="5 6">
    <name type="scientific">Potamilus streckersoni</name>
    <dbReference type="NCBI Taxonomy" id="2493646"/>
    <lineage>
        <taxon>Eukaryota</taxon>
        <taxon>Metazoa</taxon>
        <taxon>Spiralia</taxon>
        <taxon>Lophotrochozoa</taxon>
        <taxon>Mollusca</taxon>
        <taxon>Bivalvia</taxon>
        <taxon>Autobranchia</taxon>
        <taxon>Heteroconchia</taxon>
        <taxon>Palaeoheterodonta</taxon>
        <taxon>Unionida</taxon>
        <taxon>Unionoidea</taxon>
        <taxon>Unionidae</taxon>
        <taxon>Ambleminae</taxon>
        <taxon>Lampsilini</taxon>
        <taxon>Potamilus</taxon>
    </lineage>
</organism>
<evidence type="ECO:0000313" key="5">
    <source>
        <dbReference type="EMBL" id="KAK3602239.1"/>
    </source>
</evidence>
<dbReference type="PANTHER" id="PTHR16263">
    <property type="entry name" value="TETRATRICOPEPTIDE REPEAT PROTEIN 38"/>
    <property type="match status" value="1"/>
</dbReference>
<evidence type="ECO:0000256" key="4">
    <source>
        <dbReference type="ARBA" id="ARBA00022803"/>
    </source>
</evidence>
<keyword evidence="3" id="KW-0677">Repeat</keyword>
<gene>
    <name evidence="5" type="ORF">CHS0354_034474</name>
</gene>